<dbReference type="KEGG" id="mnt:21398244"/>
<reference evidence="3" key="1">
    <citation type="submission" date="2013-01" db="EMBL/GenBank/DDBJ databases">
        <title>Draft Genome Sequence of a Mulberry Tree, Morus notabilis C.K. Schneid.</title>
        <authorList>
            <person name="He N."/>
            <person name="Zhao S."/>
        </authorList>
    </citation>
    <scope>NUCLEOTIDE SEQUENCE</scope>
</reference>
<proteinExistence type="predicted"/>
<evidence type="ECO:0000313" key="2">
    <source>
        <dbReference type="EMBL" id="EXC29940.1"/>
    </source>
</evidence>
<dbReference type="STRING" id="981085.W9SEZ5"/>
<keyword evidence="3" id="KW-1185">Reference proteome</keyword>
<dbReference type="AlphaFoldDB" id="W9SEZ5"/>
<evidence type="ECO:0000313" key="3">
    <source>
        <dbReference type="Proteomes" id="UP000030645"/>
    </source>
</evidence>
<dbReference type="eggNOG" id="ENOG502QPIE">
    <property type="taxonomic scope" value="Eukaryota"/>
</dbReference>
<evidence type="ECO:0000256" key="1">
    <source>
        <dbReference type="SAM" id="Phobius"/>
    </source>
</evidence>
<dbReference type="Proteomes" id="UP000030645">
    <property type="component" value="Unassembled WGS sequence"/>
</dbReference>
<protein>
    <submittedName>
        <fullName evidence="2">Uncharacterized protein</fullName>
    </submittedName>
</protein>
<keyword evidence="1" id="KW-0812">Transmembrane</keyword>
<sequence length="481" mass="54650">MQMYKVVEARKIHNGFKSGLEFSEVAEFLKQIASPSVRASYNIYLEMDDDVLASVMAVDGLFLFNLLCCYGISKETLANSSSLSPLVYSAGKRLAQEKIIQEAMMLENQIPIFVMKVILITECWNLEQQTIEIVGVLFPRILLDFCEFVSPLKTVKNYPLYKVLKHAHLLDLLYHLAILKQSPKPNPEEEEKESSSLQELRQKVSSEIRHLKARDVTKSLEAVVRRAIEIGKTLAPPGFQKPIELVQGLLELPLSQTNLDISSALKEEPPKEIFIPRASEIDKAGVKFDVVDHITDINFDRNTLSFYLPVIRINANFEVVIRNLVVYEAMIKHETEPPILNWYVELMNGLIQTAEDVAVLRKKIIAKSELTDDEQVAKIFSGMNKSVELTNIPQNLNDAVRSVKEYYNNLCWVSTSEFMNKSWRTTKKWFLVLAPLLALFLLAVQSFCSVYGCRRSSFKDSHTSHAQQVGSPLPSLRSHLI</sequence>
<gene>
    <name evidence="2" type="ORF">L484_015133</name>
</gene>
<keyword evidence="1" id="KW-1133">Transmembrane helix</keyword>
<feature type="transmembrane region" description="Helical" evidence="1">
    <location>
        <begin position="429"/>
        <end position="452"/>
    </location>
</feature>
<name>W9SEZ5_9ROSA</name>
<organism evidence="2 3">
    <name type="scientific">Morus notabilis</name>
    <dbReference type="NCBI Taxonomy" id="981085"/>
    <lineage>
        <taxon>Eukaryota</taxon>
        <taxon>Viridiplantae</taxon>
        <taxon>Streptophyta</taxon>
        <taxon>Embryophyta</taxon>
        <taxon>Tracheophyta</taxon>
        <taxon>Spermatophyta</taxon>
        <taxon>Magnoliopsida</taxon>
        <taxon>eudicotyledons</taxon>
        <taxon>Gunneridae</taxon>
        <taxon>Pentapetalae</taxon>
        <taxon>rosids</taxon>
        <taxon>fabids</taxon>
        <taxon>Rosales</taxon>
        <taxon>Moraceae</taxon>
        <taxon>Moreae</taxon>
        <taxon>Morus</taxon>
    </lineage>
</organism>
<dbReference type="PANTHER" id="PTHR31549">
    <property type="entry name" value="PROTEIN, PUTATIVE (DUF247)-RELATED-RELATED"/>
    <property type="match status" value="1"/>
</dbReference>
<dbReference type="Pfam" id="PF03140">
    <property type="entry name" value="DUF247"/>
    <property type="match status" value="1"/>
</dbReference>
<accession>W9SEZ5</accession>
<dbReference type="EMBL" id="KE346196">
    <property type="protein sequence ID" value="EXC29940.1"/>
    <property type="molecule type" value="Genomic_DNA"/>
</dbReference>
<dbReference type="InterPro" id="IPR004158">
    <property type="entry name" value="DUF247_pln"/>
</dbReference>
<dbReference type="OrthoDB" id="1621957at2759"/>
<keyword evidence="1" id="KW-0472">Membrane</keyword>
<dbReference type="PANTHER" id="PTHR31549:SF23">
    <property type="entry name" value="OS03G0591600 PROTEIN"/>
    <property type="match status" value="1"/>
</dbReference>